<dbReference type="PANTHER" id="PTHR42085:SF1">
    <property type="entry name" value="F-BOX DOMAIN-CONTAINING PROTEIN"/>
    <property type="match status" value="1"/>
</dbReference>
<reference evidence="1" key="1">
    <citation type="submission" date="2023-04" db="EMBL/GenBank/DDBJ databases">
        <title>Black Yeasts Isolated from many extreme environments.</title>
        <authorList>
            <person name="Coleine C."/>
            <person name="Stajich J.E."/>
            <person name="Selbmann L."/>
        </authorList>
    </citation>
    <scope>NUCLEOTIDE SEQUENCE</scope>
    <source>
        <strain evidence="1">CCFEE 5312</strain>
    </source>
</reference>
<gene>
    <name evidence="1" type="ORF">LTR09_006419</name>
</gene>
<comment type="caution">
    <text evidence="1">The sequence shown here is derived from an EMBL/GenBank/DDBJ whole genome shotgun (WGS) entry which is preliminary data.</text>
</comment>
<sequence length="700" mass="79791">MGHQLLRRISFPSPDIPRLVGHPTVDTESSTNAQLQTPLFRLPAELRVRIYSLVLATQGRHPLVRHPPPHPSHEARTANYHIKPWISATVLQSSVPLKATCRCIQAELDDDARFYFIGTEFCFKTLDGAKQYLASVPLNYRRLITSVTFDICEQFRQDLDHDVVLFRDATTKRLISFRELGLSAAYSVYATMEGRGNFFIENPHIECVIFEYRERNYALWLKLRLSGATAYRTKTDLIVKLRTIVNDCAAHTTIIGPDERADKSAPIFRIDPQLDEYGWHQRILDPSPITTQDLGTTKVSDHASSRTQRRQIGTNSLVRTCRRMREELVHSTWYFFAATEFSFTTIHKAGEFLASVPPAYRALITSLTLDVRDHITDDGRSWCFPFWNDNLRAYRSLGLLELGLGKPHRYGTEGVQGSFLLAHPHIERVVLNFEHVRRVRPLLENEVNDNWHIDLYLDTSVRAPQDVDTLIRTVFSAGVGHGKVSDGRGRIPLEPKSKVNHLVLNMTLAESAITEPALYIYSQLQSRSFELPAEIRSEKYSLVLAGDRSPVGLVSPLEPPHRRNTASLSLVPSARSMLQTCRRMRHELNNEMLYIVLTSDFTFTSLKQASRYLEKLTRTYRKLITSITIDIDHHIDHLAEGRPVSHGAWESQPLGFIEALAEHNADCATAAGGFLLSHPHIRSIIFDVTSIHSMWHNRRW</sequence>
<dbReference type="EMBL" id="JAWDJX010000020">
    <property type="protein sequence ID" value="KAK3052564.1"/>
    <property type="molecule type" value="Genomic_DNA"/>
</dbReference>
<evidence type="ECO:0000313" key="2">
    <source>
        <dbReference type="Proteomes" id="UP001271007"/>
    </source>
</evidence>
<dbReference type="Proteomes" id="UP001271007">
    <property type="component" value="Unassembled WGS sequence"/>
</dbReference>
<keyword evidence="2" id="KW-1185">Reference proteome</keyword>
<proteinExistence type="predicted"/>
<protein>
    <submittedName>
        <fullName evidence="1">Uncharacterized protein</fullName>
    </submittedName>
</protein>
<dbReference type="AlphaFoldDB" id="A0AAJ0DLB7"/>
<name>A0AAJ0DLB7_9PEZI</name>
<evidence type="ECO:0000313" key="1">
    <source>
        <dbReference type="EMBL" id="KAK3052564.1"/>
    </source>
</evidence>
<dbReference type="PANTHER" id="PTHR42085">
    <property type="entry name" value="F-BOX DOMAIN-CONTAINING PROTEIN"/>
    <property type="match status" value="1"/>
</dbReference>
<organism evidence="1 2">
    <name type="scientific">Extremus antarcticus</name>
    <dbReference type="NCBI Taxonomy" id="702011"/>
    <lineage>
        <taxon>Eukaryota</taxon>
        <taxon>Fungi</taxon>
        <taxon>Dikarya</taxon>
        <taxon>Ascomycota</taxon>
        <taxon>Pezizomycotina</taxon>
        <taxon>Dothideomycetes</taxon>
        <taxon>Dothideomycetidae</taxon>
        <taxon>Mycosphaerellales</taxon>
        <taxon>Extremaceae</taxon>
        <taxon>Extremus</taxon>
    </lineage>
</organism>
<dbReference type="InterPro" id="IPR038883">
    <property type="entry name" value="AN11006-like"/>
</dbReference>
<accession>A0AAJ0DLB7</accession>